<feature type="coiled-coil region" evidence="1">
    <location>
        <begin position="70"/>
        <end position="123"/>
    </location>
</feature>
<evidence type="ECO:0000259" key="2">
    <source>
        <dbReference type="Pfam" id="PF05943"/>
    </source>
</evidence>
<organism evidence="4 5">
    <name type="scientific">Aliikangiella coralliicola</name>
    <dbReference type="NCBI Taxonomy" id="2592383"/>
    <lineage>
        <taxon>Bacteria</taxon>
        <taxon>Pseudomonadati</taxon>
        <taxon>Pseudomonadota</taxon>
        <taxon>Gammaproteobacteria</taxon>
        <taxon>Oceanospirillales</taxon>
        <taxon>Pleioneaceae</taxon>
        <taxon>Aliikangiella</taxon>
    </lineage>
</organism>
<evidence type="ECO:0000259" key="3">
    <source>
        <dbReference type="Pfam" id="PF18945"/>
    </source>
</evidence>
<comment type="caution">
    <text evidence="4">The sequence shown here is derived from an EMBL/GenBank/DDBJ whole genome shotgun (WGS) entry which is preliminary data.</text>
</comment>
<reference evidence="4 5" key="1">
    <citation type="submission" date="2019-07" db="EMBL/GenBank/DDBJ databases">
        <title>Draft genome for Aliikangiella sp. M105.</title>
        <authorList>
            <person name="Wang G."/>
        </authorList>
    </citation>
    <scope>NUCLEOTIDE SEQUENCE [LARGE SCALE GENOMIC DNA]</scope>
    <source>
        <strain evidence="4 5">M105</strain>
    </source>
</reference>
<name>A0A545UGA1_9GAMM</name>
<evidence type="ECO:0000313" key="5">
    <source>
        <dbReference type="Proteomes" id="UP000315439"/>
    </source>
</evidence>
<dbReference type="PANTHER" id="PTHR35565">
    <property type="entry name" value="CYTOPLASMIC PROTEIN-RELATED"/>
    <property type="match status" value="1"/>
</dbReference>
<dbReference type="InterPro" id="IPR010269">
    <property type="entry name" value="T6SS_TssC-like"/>
</dbReference>
<dbReference type="InterPro" id="IPR044031">
    <property type="entry name" value="TssC1_N"/>
</dbReference>
<keyword evidence="5" id="KW-1185">Reference proteome</keyword>
<sequence>MSTENEAISDSPIATLGNSLNYTSETLESLFDKKNKHQKVEGLSANLFDIIDVVKEQEDSNDPSQLDAALQSLKENSATVQESLKEMQDDALKKISSTVEQQVKSLNKLADNAAAKIKAAIEDDNEDKSKTLGQAQTAFSRVVKEVNTLSTIERQLTENLTSNKDLLLDESEQAADFFLNSIATALFNDILPSDDSDGMAMASIRQKVTDLSADIDEKLFQDLNAIIHDKEFKTLEENWLGLQGLIESTDWSANIMIDVLDCNKEELREDFKNNSVDLTNSDFFKKVYVAEYDQYGGNPYGAIIGLFEFENNEPDRRWLATMGKISAASHAPFISSVGPEFFGCKNIQELAEIKDLDAHMSHPRFEKWQQFRDSEEAPYIGLTLPKFLLRAPYHSENNPAGIGIDYNEKIDDEEGFKDFLWCNAAFLVAKNMISSFAESGWCQYLRGPKGGGLVEHLPRYAFNLNGQHELKSPIEMTIPDYRELQFSNAGFIPLIYRKGTADACFFSCQSIKKPKKFKDPHDSENSQLVTNLSYTFSITRIAHYIKCIMRDNIGSAATVETINNTIQTWLSQYVTTVVNPDDRTLRHYPFKAAKAFTTEREGMVGWYNSEITVLPHLQFEGMDVELKMDVRI</sequence>
<dbReference type="Pfam" id="PF18945">
    <property type="entry name" value="VipB_2"/>
    <property type="match status" value="1"/>
</dbReference>
<evidence type="ECO:0000313" key="4">
    <source>
        <dbReference type="EMBL" id="TQV88500.1"/>
    </source>
</evidence>
<evidence type="ECO:0000256" key="1">
    <source>
        <dbReference type="SAM" id="Coils"/>
    </source>
</evidence>
<feature type="domain" description="TssC1 N-terminal" evidence="2">
    <location>
        <begin position="213"/>
        <end position="512"/>
    </location>
</feature>
<dbReference type="Proteomes" id="UP000315439">
    <property type="component" value="Unassembled WGS sequence"/>
</dbReference>
<dbReference type="NCBIfam" id="TIGR03355">
    <property type="entry name" value="VI_chp_2"/>
    <property type="match status" value="1"/>
</dbReference>
<protein>
    <submittedName>
        <fullName evidence="4">Type VI secretion system contractile sheath large subunit</fullName>
    </submittedName>
</protein>
<proteinExistence type="predicted"/>
<dbReference type="AlphaFoldDB" id="A0A545UGA1"/>
<dbReference type="Pfam" id="PF05943">
    <property type="entry name" value="VipB"/>
    <property type="match status" value="1"/>
</dbReference>
<keyword evidence="1" id="KW-0175">Coiled coil</keyword>
<dbReference type="PANTHER" id="PTHR35565:SF1">
    <property type="entry name" value="TYPE VI SECRETION SYSTEM CONTRACTILE SHEATH LARGE SUBUNIT"/>
    <property type="match status" value="1"/>
</dbReference>
<dbReference type="OrthoDB" id="9764000at2"/>
<feature type="domain" description="TssC1 C-terminal" evidence="3">
    <location>
        <begin position="522"/>
        <end position="630"/>
    </location>
</feature>
<dbReference type="RefSeq" id="WP_142893008.1">
    <property type="nucleotide sequence ID" value="NZ_ML660162.1"/>
</dbReference>
<gene>
    <name evidence="4" type="primary">tssC</name>
    <name evidence="4" type="ORF">FLL46_08220</name>
</gene>
<accession>A0A545UGA1</accession>
<dbReference type="EMBL" id="VIKS01000004">
    <property type="protein sequence ID" value="TQV88500.1"/>
    <property type="molecule type" value="Genomic_DNA"/>
</dbReference>
<dbReference type="InterPro" id="IPR044032">
    <property type="entry name" value="TssC1_C"/>
</dbReference>